<dbReference type="Proteomes" id="UP000829720">
    <property type="component" value="Unassembled WGS sequence"/>
</dbReference>
<dbReference type="GO" id="GO:0005929">
    <property type="term" value="C:cilium"/>
    <property type="evidence" value="ECO:0007669"/>
    <property type="project" value="UniProtKB-SubCell"/>
</dbReference>
<evidence type="ECO:0000256" key="5">
    <source>
        <dbReference type="ARBA" id="ARBA00023273"/>
    </source>
</evidence>
<dbReference type="SUPFAM" id="SSF47576">
    <property type="entry name" value="Calponin-homology domain, CH-domain"/>
    <property type="match status" value="1"/>
</dbReference>
<dbReference type="PANTHER" id="PTHR45912">
    <property type="entry name" value="CILIA- AND FLAGELLA-ASSOCIATED PROTEIN 47"/>
    <property type="match status" value="1"/>
</dbReference>
<dbReference type="Pfam" id="PF24529">
    <property type="entry name" value="CFAP47"/>
    <property type="match status" value="1"/>
</dbReference>
<feature type="compositionally biased region" description="Low complexity" evidence="6">
    <location>
        <begin position="1357"/>
        <end position="1376"/>
    </location>
</feature>
<organism evidence="8 9">
    <name type="scientific">Albula goreensis</name>
    <dbReference type="NCBI Taxonomy" id="1534307"/>
    <lineage>
        <taxon>Eukaryota</taxon>
        <taxon>Metazoa</taxon>
        <taxon>Chordata</taxon>
        <taxon>Craniata</taxon>
        <taxon>Vertebrata</taxon>
        <taxon>Euteleostomi</taxon>
        <taxon>Actinopterygii</taxon>
        <taxon>Neopterygii</taxon>
        <taxon>Teleostei</taxon>
        <taxon>Albuliformes</taxon>
        <taxon>Albulidae</taxon>
        <taxon>Albula</taxon>
    </lineage>
</organism>
<sequence length="3008" mass="330709">MRLHGPISKLFKLRVVNSDVPIAAGLSLTATVEYAPEKEDNTSDRLVLVSENDIIDIPIHAFCPVCALRVDSLVDFGSVVANSRVISKEVELTNHGSAPGAFQISYKGDAPLSITPISGVLAPRGTQMVRVELCADQPRRVCEEAEVKLQNSKDVILRIRAEVVQQALELLDSSWKEKLSCLRFSPTYFGTSKLEKVVLVNRGPQACDWVAVLQDNAIGTEVGTDLQKSTYMTLLDRNERTDSMPVDLASVITCVPSEGRLEPHESITLSVCFSPRGNRVCENKYSPTHAAKQDFCLFMKFEIVGSKDAFVWQQYGPELRCNGGVELAVTGSGLPLCLSISPSNSYNFQQCIMGERVDATCVLHNCSPLLPVAFRFQKMANFATDPPSGCIAPGQCQDVVLSFIPHQIGVFRVQHVLEVLGQVAELDSFTTGLQLQSFHHIVLHLSAVCEAPAIRSVPDVGPGSSLAVVKDRGQSKSAGCNLSNQDQKQRAASLGYKTRAEQYRYVDPDFALTEEEQLQKKHHRERYLHFIRALQHSRLQRAKDRKLSEVEGEVNIGIRPAAGLLPPWLSLQDIDPDQCEGYSPTHQGRLLTTCTLATMETRAASRLVTEAMNAIPSTAEELVDCSKTLTAQQLYQVVIGPSVVDLGEVCAQSVSVQQLHLVNSLQVHVWVQVEVGCPELQCSSPLSHVLPPLSRAMMPLIFESTTLGTFNRSISYTVNRKHSGCILVQAQVVPVSLELSVSEVVLSPTHSLLAQSGYRGSVTLRNRLNHPAQFTWKPIITDSGIAFSIRPATGTVEAYQELDCEVVWHPSFYSPAEGQFDLCVHQGNTAQLQCVAKVGLSCVQLAEKHMSLGSVPLNFPTIRTAVLRNTGINHAYFQVFDVYPLPGMVVTPSEGVVPVGGQTEIQVHFTPEAVVKFDTRVEIGVRGSKSLELRLGGCVELPLVDISMKSFQFHGVHSGSTRAIPFLLQNHSSTRACVQFDLSEHKDFAVELPKDTGARPEPHLFKIMMEGLETVECSLIFSPKQVAAYDFSLPVTLNNVGTPSPPPSSVPKTPSIRDKHIVTPRPQPVSVVTLSRRVQATVLRPPLELSQSRVHFEINLREGSSNAVEPQSVALRNTSREEVCWRFAWGKSAHSSKEGTFSVSPEYGTLAPDQSVCITVTFSAASSGLRHVALPLFLWEESLHPYRLLSLSACVRVPTITFLPAQVILPPVPLDTPATATLCLLPTGYIRVPSLRVELEKVELEDGSQVQPFSVVLPQDSAIPAQAPGSSKLLTCTVTFRSPQPLSLSSFITFLDQDNSRFQVEVCASADNCLLSVWPYLALHRSDQQVILKSGHIGGEVGRSQLTGEAMLRPCPSQTSLSHSSTSSSTFAMLSSSREDTPSNSREESSSETGGQRKERWDPTERLRVLGFPSFPAEDSEEGYFCHAVLQAVQNWFTQFGWPRGPHPITLPQSLRRAVCKMLVPVSGQKYICQVSHGKDTRTIYDMLLHLSGQVLPGVSSNQSLPRSIPKRVQQLHRQHATLLSFLRIQGASLSHIKPEYLLDQQEFSHWQSIQDRQGSWDAGPVSLDEVAFESLSKRAWTDVLLQTYKVLVLPRVTEESLGSLQDLESMEQIPRINPNPLSSNIYSTWERRLLTWLNFHYHRMRGMVWSPTVCKGDIPSARWIVNFDLDLVDGLVLAAVLAAYCPFLIPTHFRRMYTSTNSLEQNLHNNIILSHTLHLLHLDIDIQATELSDPNPVQLLMLCLHLYEALPQYLPKKTLTLSGSLHHTFTKQVRLKNSLPRPLVYHASILGKEAPHFSLPHGHTVTIPPKGNVDVLVSFSCCFLRPMEAVLLFTSRVSSGPQGATLTFSLRSEVTHITTSGVAKCRSPCYQLTETKLKVLNPFSADARFSVFLLESKDNLIQAPDREHNLEDLIQSIISMSSENPCCGDSQQDVRKENRERTSGDGKSKQRLNSDQGGAGAINLPLPSPLIIEPSPNVVPLNNADTETSRQKAALCFRCSVGSSLQEAVCVPLVNEAWERALATVAQLGMSLLERERRQRTGTMDSSTVRADMAQTGLTTSQVVEYSVEVSMPEHFILPNTISLPVTSEAGDSVLPKDARGVHVPVRFQPKAEGRYQCQVVLRSRQDVRVHLLEAVVHGEGSHAQLEFTVPAHASVTQDIPLNSKSLPGCRLQGLLCGQGFSGPPVVYFRAGERPCYPLTFHPTSKCIIKGHLSLINDTDGTEYSFILQGVGERPLAHGHVQIHCTVQAVAQSRLQVPNHSQITVNCKVVSDLSIVSGPPSLKIKPGHVVPYTISVSPWKRGIYKGVISFVAEVKENELGCGRQQAVDTHSIIASDQMAADERIWPYEVWFSLEVMCSPAPPMKVMAIQCAVHSSVAVEIPITNPRAEPLHLQVCVEGPDLLGDTCMSVPAQGTAPYLIRFTPATAGRKSGSVIFQSELVGEFWYELDLMADPPVPTTLPECRCELGKWTRISLPLRNPTDETLELNVLNNNTRNFILELDTSQELTVEPHSSIEVPVRFCPSSLGRGNHTTCISFTCTQLGEWVFLLSGTGLAPGLMEPLSVISRVGSHSSLILPFRNPMEHSVLLYLCLTDEEQSLDTLHPSVLGKSSECKGKAFSIPLRKTQAIPLAPEARVDVPVVFAPDCMQRHSAWVVIQLEPDVDQAWSSDQLGKQGGTVGELSDEGVELTDLQQDSSPRVTAEDGSPQGIRWVYPIHGIPEAVLSPSHPAVIRCQARSRMEEHLEVQLTGCVLGPSAPSEVKDQNCSQKSKTLVGPGSSLMQEDFLSEFRFDSEEEQAQLDHCVALSLLGCEQDPQFSIVTLTFNIVFAPCKPFRCTATLAVQHINGGLWKFPITLISTEPQVDDIINIEVAGLKKTSGVGFRLTSQSRYPEPFTARFLPGSAPEFQVSPHSGELLPVDSPGTLLTITFTPSMYSKRHQATLLVQTADMQWTYEVNGVLPPYTPPCPQSSKTKGSNKLRPTGVRQRNLLRQNLLVPITAASSPLTPKIK</sequence>
<gene>
    <name evidence="8" type="ORF">AGOR_G00064020</name>
</gene>
<keyword evidence="9" id="KW-1185">Reference proteome</keyword>
<dbReference type="PROSITE" id="PS50021">
    <property type="entry name" value="CH"/>
    <property type="match status" value="1"/>
</dbReference>
<evidence type="ECO:0000256" key="6">
    <source>
        <dbReference type="SAM" id="MobiDB-lite"/>
    </source>
</evidence>
<dbReference type="GO" id="GO:0007288">
    <property type="term" value="P:sperm axoneme assembly"/>
    <property type="evidence" value="ECO:0007669"/>
    <property type="project" value="TreeGrafter"/>
</dbReference>
<dbReference type="InterPro" id="IPR058952">
    <property type="entry name" value="Ig_CFAP47"/>
</dbReference>
<dbReference type="InterPro" id="IPR001715">
    <property type="entry name" value="CH_dom"/>
</dbReference>
<protein>
    <recommendedName>
        <fullName evidence="7">Calponin-homology (CH) domain-containing protein</fullName>
    </recommendedName>
</protein>
<accession>A0A8T3DZB1</accession>
<comment type="caution">
    <text evidence="8">The sequence shown here is derived from an EMBL/GenBank/DDBJ whole genome shotgun (WGS) entry which is preliminary data.</text>
</comment>
<dbReference type="Gene3D" id="2.60.40.10">
    <property type="entry name" value="Immunoglobulins"/>
    <property type="match status" value="6"/>
</dbReference>
<dbReference type="EMBL" id="JAERUA010000005">
    <property type="protein sequence ID" value="KAI1899655.1"/>
    <property type="molecule type" value="Genomic_DNA"/>
</dbReference>
<dbReference type="Pfam" id="PF22544">
    <property type="entry name" value="HYDIN_VesB_CFA65-like_Ig"/>
    <property type="match status" value="2"/>
</dbReference>
<keyword evidence="3" id="KW-0963">Cytoplasm</keyword>
<dbReference type="PANTHER" id="PTHR45912:SF3">
    <property type="entry name" value="CILIA- AND FLAGELLA-ASSOCIATED PROTEIN 47"/>
    <property type="match status" value="1"/>
</dbReference>
<feature type="region of interest" description="Disordered" evidence="6">
    <location>
        <begin position="1922"/>
        <end position="1960"/>
    </location>
</feature>
<dbReference type="InterPro" id="IPR053879">
    <property type="entry name" value="HYDIN_VesB_CFA65-like_Ig"/>
</dbReference>
<dbReference type="Gene3D" id="1.10.418.10">
    <property type="entry name" value="Calponin-like domain"/>
    <property type="match status" value="1"/>
</dbReference>
<evidence type="ECO:0000313" key="8">
    <source>
        <dbReference type="EMBL" id="KAI1899655.1"/>
    </source>
</evidence>
<reference evidence="8" key="1">
    <citation type="submission" date="2021-01" db="EMBL/GenBank/DDBJ databases">
        <authorList>
            <person name="Zahm M."/>
            <person name="Roques C."/>
            <person name="Cabau C."/>
            <person name="Klopp C."/>
            <person name="Donnadieu C."/>
            <person name="Jouanno E."/>
            <person name="Lampietro C."/>
            <person name="Louis A."/>
            <person name="Herpin A."/>
            <person name="Echchiki A."/>
            <person name="Berthelot C."/>
            <person name="Parey E."/>
            <person name="Roest-Crollius H."/>
            <person name="Braasch I."/>
            <person name="Postlethwait J."/>
            <person name="Bobe J."/>
            <person name="Montfort J."/>
            <person name="Bouchez O."/>
            <person name="Begum T."/>
            <person name="Mejri S."/>
            <person name="Adams A."/>
            <person name="Chen W.-J."/>
            <person name="Guiguen Y."/>
        </authorList>
    </citation>
    <scope>NUCLEOTIDE SEQUENCE</scope>
    <source>
        <tissue evidence="8">Blood</tissue>
    </source>
</reference>
<feature type="domain" description="Calponin-homology (CH)" evidence="7">
    <location>
        <begin position="1628"/>
        <end position="1752"/>
    </location>
</feature>
<keyword evidence="4" id="KW-0969">Cilium</keyword>
<dbReference type="OrthoDB" id="10060824at2759"/>
<name>A0A8T3DZB1_9TELE</name>
<evidence type="ECO:0000256" key="1">
    <source>
        <dbReference type="ARBA" id="ARBA00004138"/>
    </source>
</evidence>
<feature type="compositionally biased region" description="Basic and acidic residues" evidence="6">
    <location>
        <begin position="1377"/>
        <end position="1402"/>
    </location>
</feature>
<keyword evidence="5" id="KW-0966">Cell projection</keyword>
<dbReference type="InterPro" id="IPR036872">
    <property type="entry name" value="CH_dom_sf"/>
</dbReference>
<proteinExistence type="predicted"/>
<feature type="region of interest" description="Disordered" evidence="6">
    <location>
        <begin position="1042"/>
        <end position="1061"/>
    </location>
</feature>
<dbReference type="GO" id="GO:0005737">
    <property type="term" value="C:cytoplasm"/>
    <property type="evidence" value="ECO:0007669"/>
    <property type="project" value="UniProtKB-SubCell"/>
</dbReference>
<dbReference type="Pfam" id="PF26579">
    <property type="entry name" value="Ig_CFAP47"/>
    <property type="match status" value="1"/>
</dbReference>
<evidence type="ECO:0000259" key="7">
    <source>
        <dbReference type="PROSITE" id="PS50021"/>
    </source>
</evidence>
<dbReference type="InterPro" id="IPR056343">
    <property type="entry name" value="CFAP47_dom"/>
</dbReference>
<feature type="compositionally biased region" description="Basic and acidic residues" evidence="6">
    <location>
        <begin position="1933"/>
        <end position="1949"/>
    </location>
</feature>
<feature type="region of interest" description="Disordered" evidence="6">
    <location>
        <begin position="1353"/>
        <end position="1402"/>
    </location>
</feature>
<dbReference type="InterPro" id="IPR013783">
    <property type="entry name" value="Ig-like_fold"/>
</dbReference>
<evidence type="ECO:0000256" key="2">
    <source>
        <dbReference type="ARBA" id="ARBA00004496"/>
    </source>
</evidence>
<evidence type="ECO:0000256" key="3">
    <source>
        <dbReference type="ARBA" id="ARBA00022490"/>
    </source>
</evidence>
<evidence type="ECO:0000313" key="9">
    <source>
        <dbReference type="Proteomes" id="UP000829720"/>
    </source>
</evidence>
<comment type="subcellular location">
    <subcellularLocation>
        <location evidence="1">Cell projection</location>
        <location evidence="1">Cilium</location>
    </subcellularLocation>
    <subcellularLocation>
        <location evidence="2">Cytoplasm</location>
    </subcellularLocation>
</comment>
<evidence type="ECO:0000256" key="4">
    <source>
        <dbReference type="ARBA" id="ARBA00023069"/>
    </source>
</evidence>